<evidence type="ECO:0000256" key="4">
    <source>
        <dbReference type="ARBA" id="ARBA00022692"/>
    </source>
</evidence>
<evidence type="ECO:0000256" key="5">
    <source>
        <dbReference type="ARBA" id="ARBA00023077"/>
    </source>
</evidence>
<dbReference type="InterPro" id="IPR023996">
    <property type="entry name" value="TonB-dep_OMP_SusC/RagA"/>
</dbReference>
<dbReference type="InterPro" id="IPR037066">
    <property type="entry name" value="Plug_dom_sf"/>
</dbReference>
<evidence type="ECO:0000259" key="11">
    <source>
        <dbReference type="Pfam" id="PF00593"/>
    </source>
</evidence>
<proteinExistence type="inferred from homology"/>
<evidence type="ECO:0000256" key="2">
    <source>
        <dbReference type="ARBA" id="ARBA00022448"/>
    </source>
</evidence>
<feature type="chain" id="PRO_5047331799" evidence="10">
    <location>
        <begin position="20"/>
        <end position="973"/>
    </location>
</feature>
<dbReference type="InterPro" id="IPR008969">
    <property type="entry name" value="CarboxyPept-like_regulatory"/>
</dbReference>
<dbReference type="NCBIfam" id="TIGR04057">
    <property type="entry name" value="SusC_RagA_signa"/>
    <property type="match status" value="1"/>
</dbReference>
<evidence type="ECO:0000256" key="7">
    <source>
        <dbReference type="ARBA" id="ARBA00023237"/>
    </source>
</evidence>
<dbReference type="SUPFAM" id="SSF49464">
    <property type="entry name" value="Carboxypeptidase regulatory domain-like"/>
    <property type="match status" value="1"/>
</dbReference>
<comment type="subcellular location">
    <subcellularLocation>
        <location evidence="1 8">Cell outer membrane</location>
        <topology evidence="1 8">Multi-pass membrane protein</topology>
    </subcellularLocation>
</comment>
<comment type="similarity">
    <text evidence="8 9">Belongs to the TonB-dependent receptor family.</text>
</comment>
<gene>
    <name evidence="13" type="ORF">JM658_07940</name>
</gene>
<dbReference type="Pfam" id="PF00593">
    <property type="entry name" value="TonB_dep_Rec_b-barrel"/>
    <property type="match status" value="1"/>
</dbReference>
<dbReference type="PROSITE" id="PS52016">
    <property type="entry name" value="TONB_DEPENDENT_REC_3"/>
    <property type="match status" value="1"/>
</dbReference>
<dbReference type="Pfam" id="PF13715">
    <property type="entry name" value="CarbopepD_reg_2"/>
    <property type="match status" value="1"/>
</dbReference>
<evidence type="ECO:0000256" key="3">
    <source>
        <dbReference type="ARBA" id="ARBA00022452"/>
    </source>
</evidence>
<feature type="signal peptide" evidence="10">
    <location>
        <begin position="1"/>
        <end position="19"/>
    </location>
</feature>
<dbReference type="Proteomes" id="UP000829517">
    <property type="component" value="Unassembled WGS sequence"/>
</dbReference>
<keyword evidence="4 8" id="KW-0812">Transmembrane</keyword>
<feature type="domain" description="TonB-dependent receptor-like beta-barrel" evidence="11">
    <location>
        <begin position="364"/>
        <end position="936"/>
    </location>
</feature>
<keyword evidence="6 8" id="KW-0472">Membrane</keyword>
<dbReference type="InterPro" id="IPR000531">
    <property type="entry name" value="Beta-barrel_TonB"/>
</dbReference>
<keyword evidence="3 8" id="KW-1134">Transmembrane beta strand</keyword>
<protein>
    <submittedName>
        <fullName evidence="13">TonB-dependent receptor</fullName>
    </submittedName>
</protein>
<dbReference type="SUPFAM" id="SSF56935">
    <property type="entry name" value="Porins"/>
    <property type="match status" value="1"/>
</dbReference>
<evidence type="ECO:0000256" key="1">
    <source>
        <dbReference type="ARBA" id="ARBA00004571"/>
    </source>
</evidence>
<dbReference type="Gene3D" id="2.170.130.10">
    <property type="entry name" value="TonB-dependent receptor, plug domain"/>
    <property type="match status" value="1"/>
</dbReference>
<dbReference type="Gene3D" id="2.40.170.20">
    <property type="entry name" value="TonB-dependent receptor, beta-barrel domain"/>
    <property type="match status" value="1"/>
</dbReference>
<dbReference type="EMBL" id="JAETXX010000004">
    <property type="protein sequence ID" value="MCF8714758.1"/>
    <property type="molecule type" value="Genomic_DNA"/>
</dbReference>
<keyword evidence="2 8" id="KW-0813">Transport</keyword>
<keyword evidence="10" id="KW-0732">Signal</keyword>
<reference evidence="13 14" key="1">
    <citation type="submission" date="2021-01" db="EMBL/GenBank/DDBJ databases">
        <title>Genome sequencing of Joostella atrarenae M1-2 (= KCTC 23194).</title>
        <authorList>
            <person name="Zakaria M.R."/>
            <person name="Lam M.Q."/>
            <person name="Chong C.S."/>
        </authorList>
    </citation>
    <scope>NUCLEOTIDE SEQUENCE [LARGE SCALE GENOMIC DNA]</scope>
    <source>
        <strain evidence="13 14">M1-2</strain>
    </source>
</reference>
<evidence type="ECO:0000256" key="9">
    <source>
        <dbReference type="RuleBase" id="RU003357"/>
    </source>
</evidence>
<evidence type="ECO:0000259" key="12">
    <source>
        <dbReference type="Pfam" id="PF07715"/>
    </source>
</evidence>
<keyword evidence="13" id="KW-0675">Receptor</keyword>
<dbReference type="InterPro" id="IPR036942">
    <property type="entry name" value="Beta-barrel_TonB_sf"/>
</dbReference>
<dbReference type="InterPro" id="IPR012910">
    <property type="entry name" value="Plug_dom"/>
</dbReference>
<organism evidence="13 14">
    <name type="scientific">Joostella atrarenae</name>
    <dbReference type="NCBI Taxonomy" id="679257"/>
    <lineage>
        <taxon>Bacteria</taxon>
        <taxon>Pseudomonadati</taxon>
        <taxon>Bacteroidota</taxon>
        <taxon>Flavobacteriia</taxon>
        <taxon>Flavobacteriales</taxon>
        <taxon>Flavobacteriaceae</taxon>
        <taxon>Joostella</taxon>
    </lineage>
</organism>
<name>A0ABS9J2U3_9FLAO</name>
<dbReference type="NCBIfam" id="TIGR04056">
    <property type="entry name" value="OMP_RagA_SusC"/>
    <property type="match status" value="1"/>
</dbReference>
<keyword evidence="7 8" id="KW-0998">Cell outer membrane</keyword>
<dbReference type="InterPro" id="IPR023997">
    <property type="entry name" value="TonB-dep_OMP_SusC/RagA_CS"/>
</dbReference>
<feature type="domain" description="TonB-dependent receptor plug" evidence="12">
    <location>
        <begin position="113"/>
        <end position="219"/>
    </location>
</feature>
<dbReference type="Pfam" id="PF07715">
    <property type="entry name" value="Plug"/>
    <property type="match status" value="1"/>
</dbReference>
<dbReference type="Gene3D" id="2.60.40.1120">
    <property type="entry name" value="Carboxypeptidase-like, regulatory domain"/>
    <property type="match status" value="1"/>
</dbReference>
<evidence type="ECO:0000256" key="8">
    <source>
        <dbReference type="PROSITE-ProRule" id="PRU01360"/>
    </source>
</evidence>
<dbReference type="InterPro" id="IPR039426">
    <property type="entry name" value="TonB-dep_rcpt-like"/>
</dbReference>
<sequence length="973" mass="108625">MKKLLFTLVTFIYCLSSFAQEKEITGVVTDSETGMPIPGANILVKNTTKGVVTDFDGNYSISAEEGATLKFTYIGFKEEEIVVGSDSEINVAMQVSASQLDEVVVVAYGTQTKEEVTASVSTIDAKELTDVTSPDVSTMLQGKVSGVQVIQGSGQPGSVPDIRIRGMSSIDGSVSPLWVVDGVIMHGTPNLNPNEIESLSVLKDASATSLYGSRGANGVVVVTTKQAKVGRSELTVSTRTGFSEFNQGNFEIMNSQQLYNYYEGFGDTFNQNDNEWYNPSLLNRDFDWFDNGTQTGFVQDHNLVFTAGTEKSKTYISLGYYDETGSIKGYEFDKLSFRINQDYKFGERLTLKPKIGLNYSTIDDRQHSLYSMLTYMPWDSPYNESGELVNPQENGVSWIGRDKSNYLYDLQWNNSQSQEFNLYANFDLEFKITDHLKFISTNGYTLYRNDGKSYVDPASNSGLADNGRLSQSTARRITRFTNQMLKYSNLWGDHSFTALAAYEYNDYVYDDFSATGQGIVAGTDILNNAANPNSVGGFKNEYALQSFLFNTNYGFDNRYLVQLSIRRDGASNFGEDNQYGTFYSASAGWNIHNEDFFNIDAINELKLRASYGAVGNRPSSLYPQYDLYSLDNTYNGVPVTTPSQLGNEDVGWEKSFQSNFGLDLRLFNRVGLTFDYYIKDTSDLLYFVSIPDVTGYSGYWENIGGVKNTGFEVFLDADVIRNEDFLWSVNFNIGVNTNEVTELLEDQAIIKGNKRLNIGQDINTWYMREWAGVDPENGDPLWEVVDQDTGEVTTTNNWNDATQQEVGTSTPDYYGGFGTAFSYKGLSLSANFAFTSGNLIYNYSRELYDADGAYPTYNQQVLADGWSRWEEPGDIATHPKLVNGGNSLSNKVSSRYLEDGSYLRMRNLRLGYTLPSEWVTTMGMSNLNIYLSGDNLWTLTDFSGMDPEVGVDGTYNALYPVSKRITLGLSLSF</sequence>
<dbReference type="RefSeq" id="WP_236958723.1">
    <property type="nucleotide sequence ID" value="NZ_JAETXX010000004.1"/>
</dbReference>
<evidence type="ECO:0000313" key="13">
    <source>
        <dbReference type="EMBL" id="MCF8714758.1"/>
    </source>
</evidence>
<evidence type="ECO:0000313" key="14">
    <source>
        <dbReference type="Proteomes" id="UP000829517"/>
    </source>
</evidence>
<evidence type="ECO:0000256" key="6">
    <source>
        <dbReference type="ARBA" id="ARBA00023136"/>
    </source>
</evidence>
<evidence type="ECO:0000256" key="10">
    <source>
        <dbReference type="SAM" id="SignalP"/>
    </source>
</evidence>
<comment type="caution">
    <text evidence="13">The sequence shown here is derived from an EMBL/GenBank/DDBJ whole genome shotgun (WGS) entry which is preliminary data.</text>
</comment>
<keyword evidence="14" id="KW-1185">Reference proteome</keyword>
<keyword evidence="5 9" id="KW-0798">TonB box</keyword>
<accession>A0ABS9J2U3</accession>